<protein>
    <recommendedName>
        <fullName evidence="4">Transmembrane protein</fullName>
    </recommendedName>
</protein>
<dbReference type="EMBL" id="KJ094033">
    <property type="protein sequence ID" value="AHL19824.1"/>
    <property type="molecule type" value="Genomic_DNA"/>
</dbReference>
<accession>A0A059T7D4</accession>
<name>A0A059T7D4_9CAUD</name>
<organism evidence="2 3">
    <name type="scientific">Listeria phage LP-048</name>
    <dbReference type="NCBI Taxonomy" id="1173764"/>
    <lineage>
        <taxon>Viruses</taxon>
        <taxon>Duplodnaviria</taxon>
        <taxon>Heunggongvirae</taxon>
        <taxon>Uroviricota</taxon>
        <taxon>Caudoviricetes</taxon>
        <taxon>Herelleviridae</taxon>
        <taxon>Jasinskavirinae</taxon>
        <taxon>Pecentumvirus</taxon>
        <taxon>Pecentumvirus LP048</taxon>
    </lineage>
</organism>
<proteinExistence type="predicted"/>
<evidence type="ECO:0008006" key="4">
    <source>
        <dbReference type="Google" id="ProtNLM"/>
    </source>
</evidence>
<dbReference type="GeneID" id="19685715"/>
<gene>
    <name evidence="2" type="ORF">LP048_151</name>
</gene>
<keyword evidence="1" id="KW-0472">Membrane</keyword>
<dbReference type="Proteomes" id="UP000026996">
    <property type="component" value="Segment"/>
</dbReference>
<reference evidence="2 3" key="1">
    <citation type="journal article" date="2014" name="Appl. Environ. Microbiol.">
        <title>Comparative genomic and morphological analysis of Listeria phages isolated from farm environments.</title>
        <authorList>
            <person name="Denes T."/>
            <person name="Vongkamjan K."/>
            <person name="Ackermann H.W."/>
            <person name="Moreno Switt A.I."/>
            <person name="Wiedmann M."/>
            <person name="den Bakker H.C."/>
        </authorList>
    </citation>
    <scope>NUCLEOTIDE SEQUENCE [LARGE SCALE GENOMIC DNA]</scope>
</reference>
<keyword evidence="3" id="KW-1185">Reference proteome</keyword>
<evidence type="ECO:0000313" key="2">
    <source>
        <dbReference type="EMBL" id="AHL19824.1"/>
    </source>
</evidence>
<evidence type="ECO:0000313" key="3">
    <source>
        <dbReference type="Proteomes" id="UP000026996"/>
    </source>
</evidence>
<keyword evidence="1" id="KW-0812">Transmembrane</keyword>
<dbReference type="RefSeq" id="YP_009042959.1">
    <property type="nucleotide sequence ID" value="NC_024359.1"/>
</dbReference>
<sequence length="68" mass="7476">MEDMTFTVVLFLAVILLFLSALCFTSHKQSWNVVGGVLLAFGLIALFYVLIMASAISGTNGEWFGMRL</sequence>
<feature type="transmembrane region" description="Helical" evidence="1">
    <location>
        <begin position="33"/>
        <end position="57"/>
    </location>
</feature>
<keyword evidence="1" id="KW-1133">Transmembrane helix</keyword>
<dbReference type="KEGG" id="vg:19685715"/>
<evidence type="ECO:0000256" key="1">
    <source>
        <dbReference type="SAM" id="Phobius"/>
    </source>
</evidence>